<reference evidence="1 2" key="1">
    <citation type="submission" date="2017-09" db="EMBL/GenBank/DDBJ databases">
        <title>Depth-based differentiation of microbial function through sediment-hosted aquifers and enrichment of novel symbionts in the deep terrestrial subsurface.</title>
        <authorList>
            <person name="Probst A.J."/>
            <person name="Ladd B."/>
            <person name="Jarett J.K."/>
            <person name="Geller-Mcgrath D.E."/>
            <person name="Sieber C.M."/>
            <person name="Emerson J.B."/>
            <person name="Anantharaman K."/>
            <person name="Thomas B.C."/>
            <person name="Malmstrom R."/>
            <person name="Stieglmeier M."/>
            <person name="Klingl A."/>
            <person name="Woyke T."/>
            <person name="Ryan C.M."/>
            <person name="Banfield J.F."/>
        </authorList>
    </citation>
    <scope>NUCLEOTIDE SEQUENCE [LARGE SCALE GENOMIC DNA]</scope>
    <source>
        <strain evidence="1">CG23_combo_of_CG06-09_8_20_14_all_40_13</strain>
    </source>
</reference>
<organism evidence="1 2">
    <name type="scientific">Candidatus Nealsonbacteria bacterium CG23_combo_of_CG06-09_8_20_14_all_40_13</name>
    <dbReference type="NCBI Taxonomy" id="1974724"/>
    <lineage>
        <taxon>Bacteria</taxon>
        <taxon>Candidatus Nealsoniibacteriota</taxon>
    </lineage>
</organism>
<evidence type="ECO:0000313" key="2">
    <source>
        <dbReference type="Proteomes" id="UP000231567"/>
    </source>
</evidence>
<name>A0A2G9YQL8_9BACT</name>
<protein>
    <submittedName>
        <fullName evidence="1">Uncharacterized protein</fullName>
    </submittedName>
</protein>
<dbReference type="EMBL" id="PCRM01000034">
    <property type="protein sequence ID" value="PIP21537.1"/>
    <property type="molecule type" value="Genomic_DNA"/>
</dbReference>
<gene>
    <name evidence="1" type="ORF">COX39_02330</name>
</gene>
<dbReference type="AlphaFoldDB" id="A0A2G9YQL8"/>
<dbReference type="Proteomes" id="UP000231567">
    <property type="component" value="Unassembled WGS sequence"/>
</dbReference>
<proteinExistence type="predicted"/>
<sequence length="79" mass="9269">MTSFLKLQITNHKQIFNLKFQIPNLFRSLEFWSLDIVCNLVLGAWDFQHEADPPLANFRGLTFYLVCAMILCFEDRPTS</sequence>
<comment type="caution">
    <text evidence="1">The sequence shown here is derived from an EMBL/GenBank/DDBJ whole genome shotgun (WGS) entry which is preliminary data.</text>
</comment>
<accession>A0A2G9YQL8</accession>
<evidence type="ECO:0000313" key="1">
    <source>
        <dbReference type="EMBL" id="PIP21537.1"/>
    </source>
</evidence>